<dbReference type="GO" id="GO:0050684">
    <property type="term" value="P:regulation of mRNA processing"/>
    <property type="evidence" value="ECO:0007669"/>
    <property type="project" value="TreeGrafter"/>
</dbReference>
<keyword evidence="3" id="KW-0808">Transferase</keyword>
<dbReference type="GO" id="GO:0004674">
    <property type="term" value="F:protein serine/threonine kinase activity"/>
    <property type="evidence" value="ECO:0007669"/>
    <property type="project" value="UniProtKB-KW"/>
</dbReference>
<dbReference type="Gene3D" id="1.10.510.10">
    <property type="entry name" value="Transferase(Phosphotransferase) domain 1"/>
    <property type="match status" value="1"/>
</dbReference>
<evidence type="ECO:0000256" key="2">
    <source>
        <dbReference type="ARBA" id="ARBA00022527"/>
    </source>
</evidence>
<keyword evidence="4 9" id="KW-0547">Nucleotide-binding</keyword>
<dbReference type="InterPro" id="IPR011009">
    <property type="entry name" value="Kinase-like_dom_sf"/>
</dbReference>
<proteinExistence type="inferred from homology"/>
<accession>A0A4S4LPA5</accession>
<comment type="catalytic activity">
    <reaction evidence="7">
        <text>L-threonyl-[protein] + ATP = O-phospho-L-threonyl-[protein] + ADP + H(+)</text>
        <dbReference type="Rhea" id="RHEA:46608"/>
        <dbReference type="Rhea" id="RHEA-COMP:11060"/>
        <dbReference type="Rhea" id="RHEA-COMP:11605"/>
        <dbReference type="ChEBI" id="CHEBI:15378"/>
        <dbReference type="ChEBI" id="CHEBI:30013"/>
        <dbReference type="ChEBI" id="CHEBI:30616"/>
        <dbReference type="ChEBI" id="CHEBI:61977"/>
        <dbReference type="ChEBI" id="CHEBI:456216"/>
        <dbReference type="EC" id="2.7.11.1"/>
    </reaction>
</comment>
<keyword evidence="13" id="KW-1185">Reference proteome</keyword>
<dbReference type="Gene3D" id="3.30.200.20">
    <property type="entry name" value="Phosphorylase Kinase, domain 1"/>
    <property type="match status" value="1"/>
</dbReference>
<evidence type="ECO:0000256" key="7">
    <source>
        <dbReference type="ARBA" id="ARBA00047899"/>
    </source>
</evidence>
<dbReference type="EC" id="2.7.11.1" evidence="1"/>
<dbReference type="PROSITE" id="PS50011">
    <property type="entry name" value="PROTEIN_KINASE_DOM"/>
    <property type="match status" value="1"/>
</dbReference>
<comment type="catalytic activity">
    <reaction evidence="8">
        <text>L-seryl-[protein] + ATP = O-phospho-L-seryl-[protein] + ADP + H(+)</text>
        <dbReference type="Rhea" id="RHEA:17989"/>
        <dbReference type="Rhea" id="RHEA-COMP:9863"/>
        <dbReference type="Rhea" id="RHEA-COMP:11604"/>
        <dbReference type="ChEBI" id="CHEBI:15378"/>
        <dbReference type="ChEBI" id="CHEBI:29999"/>
        <dbReference type="ChEBI" id="CHEBI:30616"/>
        <dbReference type="ChEBI" id="CHEBI:83421"/>
        <dbReference type="ChEBI" id="CHEBI:456216"/>
        <dbReference type="EC" id="2.7.11.1"/>
    </reaction>
</comment>
<dbReference type="Pfam" id="PF00069">
    <property type="entry name" value="Pkinase"/>
    <property type="match status" value="2"/>
</dbReference>
<keyword evidence="2 10" id="KW-0723">Serine/threonine-protein kinase</keyword>
<evidence type="ECO:0000256" key="1">
    <source>
        <dbReference type="ARBA" id="ARBA00012513"/>
    </source>
</evidence>
<keyword evidence="5" id="KW-0418">Kinase</keyword>
<dbReference type="PANTHER" id="PTHR47634">
    <property type="entry name" value="PROTEIN KINASE DOMAIN-CONTAINING PROTEIN-RELATED"/>
    <property type="match status" value="1"/>
</dbReference>
<feature type="binding site" evidence="9">
    <location>
        <position position="126"/>
    </location>
    <ligand>
        <name>ATP</name>
        <dbReference type="ChEBI" id="CHEBI:30616"/>
    </ligand>
</feature>
<dbReference type="EMBL" id="SGPL01000328">
    <property type="protein sequence ID" value="THH13757.1"/>
    <property type="molecule type" value="Genomic_DNA"/>
</dbReference>
<dbReference type="InterPro" id="IPR051334">
    <property type="entry name" value="SRPK"/>
</dbReference>
<dbReference type="SMART" id="SM00220">
    <property type="entry name" value="S_TKc"/>
    <property type="match status" value="1"/>
</dbReference>
<protein>
    <recommendedName>
        <fullName evidence="1">non-specific serine/threonine protein kinase</fullName>
        <ecNumber evidence="1">2.7.11.1</ecNumber>
    </recommendedName>
</protein>
<dbReference type="AlphaFoldDB" id="A0A4S4LPA5"/>
<dbReference type="OrthoDB" id="5979581at2759"/>
<evidence type="ECO:0000313" key="13">
    <source>
        <dbReference type="Proteomes" id="UP000310158"/>
    </source>
</evidence>
<dbReference type="Proteomes" id="UP000310158">
    <property type="component" value="Unassembled WGS sequence"/>
</dbReference>
<organism evidence="12 13">
    <name type="scientific">Bondarzewia mesenterica</name>
    <dbReference type="NCBI Taxonomy" id="1095465"/>
    <lineage>
        <taxon>Eukaryota</taxon>
        <taxon>Fungi</taxon>
        <taxon>Dikarya</taxon>
        <taxon>Basidiomycota</taxon>
        <taxon>Agaricomycotina</taxon>
        <taxon>Agaricomycetes</taxon>
        <taxon>Russulales</taxon>
        <taxon>Bondarzewiaceae</taxon>
        <taxon>Bondarzewia</taxon>
    </lineage>
</organism>
<evidence type="ECO:0000313" key="12">
    <source>
        <dbReference type="EMBL" id="THH13757.1"/>
    </source>
</evidence>
<dbReference type="GO" id="GO:0005524">
    <property type="term" value="F:ATP binding"/>
    <property type="evidence" value="ECO:0007669"/>
    <property type="project" value="UniProtKB-UniRule"/>
</dbReference>
<comment type="caution">
    <text evidence="12">The sequence shown here is derived from an EMBL/GenBank/DDBJ whole genome shotgun (WGS) entry which is preliminary data.</text>
</comment>
<evidence type="ECO:0000256" key="5">
    <source>
        <dbReference type="ARBA" id="ARBA00022777"/>
    </source>
</evidence>
<dbReference type="PROSITE" id="PS00108">
    <property type="entry name" value="PROTEIN_KINASE_ST"/>
    <property type="match status" value="1"/>
</dbReference>
<dbReference type="SUPFAM" id="SSF56112">
    <property type="entry name" value="Protein kinase-like (PK-like)"/>
    <property type="match status" value="1"/>
</dbReference>
<comment type="similarity">
    <text evidence="10">Belongs to the protein kinase superfamily.</text>
</comment>
<evidence type="ECO:0000256" key="9">
    <source>
        <dbReference type="PROSITE-ProRule" id="PRU10141"/>
    </source>
</evidence>
<keyword evidence="6 9" id="KW-0067">ATP-binding</keyword>
<feature type="domain" description="Protein kinase" evidence="11">
    <location>
        <begin position="97"/>
        <end position="440"/>
    </location>
</feature>
<evidence type="ECO:0000256" key="8">
    <source>
        <dbReference type="ARBA" id="ARBA00048679"/>
    </source>
</evidence>
<dbReference type="GO" id="GO:0000245">
    <property type="term" value="P:spliceosomal complex assembly"/>
    <property type="evidence" value="ECO:0007669"/>
    <property type="project" value="TreeGrafter"/>
</dbReference>
<evidence type="ECO:0000259" key="11">
    <source>
        <dbReference type="PROSITE" id="PS50011"/>
    </source>
</evidence>
<reference evidence="12 13" key="1">
    <citation type="submission" date="2019-02" db="EMBL/GenBank/DDBJ databases">
        <title>Genome sequencing of the rare red list fungi Bondarzewia mesenterica.</title>
        <authorList>
            <person name="Buettner E."/>
            <person name="Kellner H."/>
        </authorList>
    </citation>
    <scope>NUCLEOTIDE SEQUENCE [LARGE SCALE GENOMIC DNA]</scope>
    <source>
        <strain evidence="12 13">DSM 108281</strain>
    </source>
</reference>
<dbReference type="InterPro" id="IPR017441">
    <property type="entry name" value="Protein_kinase_ATP_BS"/>
</dbReference>
<dbReference type="PROSITE" id="PS00107">
    <property type="entry name" value="PROTEIN_KINASE_ATP"/>
    <property type="match status" value="1"/>
</dbReference>
<evidence type="ECO:0000256" key="10">
    <source>
        <dbReference type="RuleBase" id="RU000304"/>
    </source>
</evidence>
<evidence type="ECO:0000256" key="6">
    <source>
        <dbReference type="ARBA" id="ARBA00022840"/>
    </source>
</evidence>
<dbReference type="InterPro" id="IPR000719">
    <property type="entry name" value="Prot_kinase_dom"/>
</dbReference>
<evidence type="ECO:0000256" key="4">
    <source>
        <dbReference type="ARBA" id="ARBA00022741"/>
    </source>
</evidence>
<dbReference type="PANTHER" id="PTHR47634:SF9">
    <property type="entry name" value="PROTEIN KINASE DOMAIN-CONTAINING PROTEIN-RELATED"/>
    <property type="match status" value="1"/>
</dbReference>
<name>A0A4S4LPA5_9AGAM</name>
<evidence type="ECO:0000256" key="3">
    <source>
        <dbReference type="ARBA" id="ARBA00022679"/>
    </source>
</evidence>
<gene>
    <name evidence="12" type="ORF">EW146_g6510</name>
</gene>
<dbReference type="InterPro" id="IPR008271">
    <property type="entry name" value="Ser/Thr_kinase_AS"/>
</dbReference>
<sequence length="468" mass="52780">MWPIARRVFLNFGSHCLLRTHRRQPSAQAIRHSSYYFLFDKVDTKKPMSTPMASPKEIEVEEVELDFVEEPLGLTANEGYGYFQVDFGETIGPDGRYEIKRKLGWGRNASIWLARDAQTNQFIAIKALSTSSSQLCTDGIMLELETLQRIASVPSDHPTHCVSLLDHFFHPSKDDDGASHLCLVTDIFGGTVASLMQNHTGRGLPVPLAKRILRHMLIGLAHAHGHGVVHTDLKFDNVMFDLGSISAQEIEIFLSKDPSRRHPPEASWPRGKIVEAAVSQPLPLPSLKEAFSRNFLITDFGSAQFVDQPVTNDITPYTLRAPETILQGAWDEKVDIWIFGCLIFESLTGCDLFTLESDECRPEEMHLYQMMVYTGERFTSDQLRESDLDVALSFFDPSTTFLRKLPKLYRQHIKDFIETCGTTTEQERLGAAALIERCFRLNPRPIGGRSLRRSVVELRIGSLPCLQG</sequence>